<evidence type="ECO:0008006" key="3">
    <source>
        <dbReference type="Google" id="ProtNLM"/>
    </source>
</evidence>
<keyword evidence="2" id="KW-1185">Reference proteome</keyword>
<protein>
    <recommendedName>
        <fullName evidence="3">Alpha/beta hydrolase</fullName>
    </recommendedName>
</protein>
<dbReference type="Pfam" id="PF06821">
    <property type="entry name" value="Ser_hydrolase"/>
    <property type="match status" value="1"/>
</dbReference>
<reference evidence="1 2" key="1">
    <citation type="submission" date="2018-05" db="EMBL/GenBank/DDBJ databases">
        <title>Animal gut microbial communities from fecal samples from Wisconsin, USA.</title>
        <authorList>
            <person name="Neumann A."/>
        </authorList>
    </citation>
    <scope>NUCLEOTIDE SEQUENCE [LARGE SCALE GENOMIC DNA]</scope>
    <source>
        <strain evidence="1 2">UWS4</strain>
    </source>
</reference>
<dbReference type="InterPro" id="IPR010662">
    <property type="entry name" value="RBBP9/YdeN"/>
</dbReference>
<organism evidence="1 2">
    <name type="scientific">Hallerella porci</name>
    <dbReference type="NCBI Taxonomy" id="1945871"/>
    <lineage>
        <taxon>Bacteria</taxon>
        <taxon>Pseudomonadati</taxon>
        <taxon>Fibrobacterota</taxon>
        <taxon>Fibrobacteria</taxon>
        <taxon>Fibrobacterales</taxon>
        <taxon>Fibrobacteraceae</taxon>
        <taxon>Hallerella</taxon>
    </lineage>
</organism>
<evidence type="ECO:0000313" key="1">
    <source>
        <dbReference type="EMBL" id="PWL03414.1"/>
    </source>
</evidence>
<dbReference type="InterPro" id="IPR029058">
    <property type="entry name" value="AB_hydrolase_fold"/>
</dbReference>
<proteinExistence type="predicted"/>
<comment type="caution">
    <text evidence="1">The sequence shown here is derived from an EMBL/GenBank/DDBJ whole genome shotgun (WGS) entry which is preliminary data.</text>
</comment>
<dbReference type="SUPFAM" id="SSF53474">
    <property type="entry name" value="alpha/beta-Hydrolases"/>
    <property type="match status" value="1"/>
</dbReference>
<accession>A0ABX5LLV0</accession>
<sequence length="176" mass="19972">MHYLIIPGLNNSGPKHWQSFWEKSLPDVSRVHQENWEHPEKEDWVNRLSHYIAELTSDTILVAHSLGVVTTVEWLVKYQNPLIRGAFLVAPADADHVDIIRSFAPIPLQKLPVPSMVVASENDEYVTFERAQEFAKAWGSQLENVGRLGHINAKTDLGEWPAGKALLQKFENSIKL</sequence>
<name>A0ABX5LLV0_9BACT</name>
<evidence type="ECO:0000313" key="2">
    <source>
        <dbReference type="Proteomes" id="UP000245523"/>
    </source>
</evidence>
<dbReference type="RefSeq" id="WP_106197303.1">
    <property type="nucleotide sequence ID" value="NZ_JAXEIU010000057.1"/>
</dbReference>
<dbReference type="Gene3D" id="3.40.50.1820">
    <property type="entry name" value="alpha/beta hydrolase"/>
    <property type="match status" value="1"/>
</dbReference>
<gene>
    <name evidence="1" type="ORF">B0H50_10672</name>
</gene>
<dbReference type="Proteomes" id="UP000245523">
    <property type="component" value="Unassembled WGS sequence"/>
</dbReference>
<dbReference type="EMBL" id="QGHD01000006">
    <property type="protein sequence ID" value="PWL03414.1"/>
    <property type="molecule type" value="Genomic_DNA"/>
</dbReference>